<evidence type="ECO:0000256" key="10">
    <source>
        <dbReference type="ARBA" id="ARBA00022840"/>
    </source>
</evidence>
<dbReference type="GO" id="GO:0051301">
    <property type="term" value="P:cell division"/>
    <property type="evidence" value="ECO:0007669"/>
    <property type="project" value="UniProtKB-KW"/>
</dbReference>
<dbReference type="NCBIfam" id="TIGR00574">
    <property type="entry name" value="dnl1"/>
    <property type="match status" value="1"/>
</dbReference>
<dbReference type="GO" id="GO:0071897">
    <property type="term" value="P:DNA biosynthetic process"/>
    <property type="evidence" value="ECO:0007669"/>
    <property type="project" value="InterPro"/>
</dbReference>
<dbReference type="GO" id="GO:0005524">
    <property type="term" value="F:ATP binding"/>
    <property type="evidence" value="ECO:0007669"/>
    <property type="project" value="UniProtKB-KW"/>
</dbReference>
<feature type="domain" description="ATP-dependent DNA ligase family profile" evidence="18">
    <location>
        <begin position="355"/>
        <end position="490"/>
    </location>
</feature>
<dbReference type="EMBL" id="GL871165">
    <property type="protein sequence ID" value="EGC32964.1"/>
    <property type="molecule type" value="Genomic_DNA"/>
</dbReference>
<dbReference type="Pfam" id="PF00533">
    <property type="entry name" value="BRCT"/>
    <property type="match status" value="1"/>
</dbReference>
<evidence type="ECO:0000256" key="14">
    <source>
        <dbReference type="ARBA" id="ARBA00034003"/>
    </source>
</evidence>
<keyword evidence="5" id="KW-0132">Cell division</keyword>
<dbReference type="STRING" id="5786.F0ZSY6"/>
<evidence type="ECO:0000313" key="21">
    <source>
        <dbReference type="Proteomes" id="UP000001064"/>
    </source>
</evidence>
<feature type="domain" description="BRCT" evidence="19">
    <location>
        <begin position="1045"/>
        <end position="1143"/>
    </location>
</feature>
<dbReference type="PROSITE" id="PS50172">
    <property type="entry name" value="BRCT"/>
    <property type="match status" value="2"/>
</dbReference>
<dbReference type="Pfam" id="PF16759">
    <property type="entry name" value="LIG3_BRCT"/>
    <property type="match status" value="1"/>
</dbReference>
<evidence type="ECO:0000256" key="3">
    <source>
        <dbReference type="ARBA" id="ARBA00007572"/>
    </source>
</evidence>
<dbReference type="InterPro" id="IPR001357">
    <property type="entry name" value="BRCT_dom"/>
</dbReference>
<dbReference type="RefSeq" id="XP_003290530.1">
    <property type="nucleotide sequence ID" value="XM_003290482.1"/>
</dbReference>
<proteinExistence type="inferred from homology"/>
<keyword evidence="11 15" id="KW-0233">DNA recombination</keyword>
<dbReference type="GO" id="GO:0003677">
    <property type="term" value="F:DNA binding"/>
    <property type="evidence" value="ECO:0007669"/>
    <property type="project" value="InterPro"/>
</dbReference>
<keyword evidence="13" id="KW-0131">Cell cycle</keyword>
<dbReference type="KEGG" id="dpp:DICPUDRAFT_81260"/>
<dbReference type="PROSITE" id="PS50160">
    <property type="entry name" value="DNA_LIGASE_A3"/>
    <property type="match status" value="1"/>
</dbReference>
<dbReference type="PROSITE" id="PS00333">
    <property type="entry name" value="DNA_LIGASE_A2"/>
    <property type="match status" value="1"/>
</dbReference>
<dbReference type="Pfam" id="PF01068">
    <property type="entry name" value="DNA_ligase_A_M"/>
    <property type="match status" value="1"/>
</dbReference>
<organism evidence="20 21">
    <name type="scientific">Dictyostelium purpureum</name>
    <name type="common">Slime mold</name>
    <dbReference type="NCBI Taxonomy" id="5786"/>
    <lineage>
        <taxon>Eukaryota</taxon>
        <taxon>Amoebozoa</taxon>
        <taxon>Evosea</taxon>
        <taxon>Eumycetozoa</taxon>
        <taxon>Dictyostelia</taxon>
        <taxon>Dictyosteliales</taxon>
        <taxon>Dictyosteliaceae</taxon>
        <taxon>Dictyostelium</taxon>
    </lineage>
</organism>
<dbReference type="Proteomes" id="UP000001064">
    <property type="component" value="Unassembled WGS sequence"/>
</dbReference>
<dbReference type="CDD" id="cd00027">
    <property type="entry name" value="BRCT"/>
    <property type="match status" value="1"/>
</dbReference>
<dbReference type="Gene3D" id="3.30.470.30">
    <property type="entry name" value="DNA ligase/mRNA capping enzyme"/>
    <property type="match status" value="1"/>
</dbReference>
<feature type="compositionally biased region" description="Polar residues" evidence="17">
    <location>
        <begin position="992"/>
        <end position="1015"/>
    </location>
</feature>
<dbReference type="InterPro" id="IPR043472">
    <property type="entry name" value="Macro_dom-like"/>
</dbReference>
<dbReference type="Gene3D" id="3.40.50.10190">
    <property type="entry name" value="BRCT domain"/>
    <property type="match status" value="2"/>
</dbReference>
<dbReference type="InterPro" id="IPR012310">
    <property type="entry name" value="DNA_ligase_ATP-dep_cent"/>
</dbReference>
<comment type="similarity">
    <text evidence="3 16">Belongs to the ATP-dependent DNA ligase family.</text>
</comment>
<evidence type="ECO:0000256" key="1">
    <source>
        <dbReference type="ARBA" id="ARBA00001946"/>
    </source>
</evidence>
<dbReference type="Pfam" id="PF04679">
    <property type="entry name" value="DNA_ligase_A_C"/>
    <property type="match status" value="1"/>
</dbReference>
<keyword evidence="10 15" id="KW-0067">ATP-binding</keyword>
<evidence type="ECO:0000259" key="18">
    <source>
        <dbReference type="PROSITE" id="PS50160"/>
    </source>
</evidence>
<dbReference type="Gene3D" id="3.40.220.10">
    <property type="entry name" value="Leucine Aminopeptidase, subunit E, domain 1"/>
    <property type="match status" value="1"/>
</dbReference>
<dbReference type="InParanoid" id="F0ZSY6"/>
<dbReference type="GO" id="GO:0003910">
    <property type="term" value="F:DNA ligase (ATP) activity"/>
    <property type="evidence" value="ECO:0000318"/>
    <property type="project" value="GO_Central"/>
</dbReference>
<evidence type="ECO:0000256" key="5">
    <source>
        <dbReference type="ARBA" id="ARBA00022618"/>
    </source>
</evidence>
<dbReference type="Gene3D" id="2.40.50.140">
    <property type="entry name" value="Nucleic acid-binding proteins"/>
    <property type="match status" value="1"/>
</dbReference>
<evidence type="ECO:0000256" key="9">
    <source>
        <dbReference type="ARBA" id="ARBA00022763"/>
    </source>
</evidence>
<sequence length="1144" mass="129457">MSEDKSGSLYSLSKLCEKLKEESTHSGKTQIISSFCKVFNGDLYLLAKLLLCKEDKRVFRMRDKVMLKICAHIWDADLDDMIADLDNGDFTETCKKFYIEYGKYPEKSTLTLKQVDDFLDSLTLSGKFDEQVKIISSLLKKCTPQDFRLICRIIDSDLKINTGAKFFLDALHPNAYDAYKKANNLHGVIEKIQKHSFESDEESDDERSSSSSSNKKKSKKSIDSDDSDNEKSSSKKKSKSKSKSFDVAIKLMTPIKPMLPKAVKDVDDVAKSSSCFYSEIKYDGERIQIHKDGNKFSCFSRNLKPLMPWKVDEVKQYIPKATKANQMILDGEVLLMDTKTGIPLPFGTLGAHKKKGFIDATVCVFLFDILYLDGKSLIHLPLEERREILEKNVTVVKHRVEFSEVTIVKGIQEKYKLTNLLNRAFKEKLEGLVIKNADSIYEPGARHWIKVKKDYIKGMADSADLIAIGGYYGSGSFGGLVTVFLMACYDKVSKRYKTVVKASGGLDDKTIDKLQPKIKETMKKISKDHTKVPDWIDINKPYTPDFIVEHPRDAMILEIESAELTKTNYHTSGYSMRFPRIVRFREDKDYKTATNLQELMELGKDAKIIPTDDIEGEFDDENLIAKRNKKKSLSITATTSTTTTTTTSSKSKDKDQQQSDNEEEDSKTKDKLFYVGGDLTQPFSGSGDTSPNIFVLNYVDNTDKWNNKGISGAISKRFPKVVESFEKIKSGESKSEKVLEENIDKEKKKIFVCNLSCIVPPKSKDESYSFSLKHFKSAIKESKGVIKNKNGSVHIAKPSFSKPSWSEIEEVLIDELYDSGIKVFVHSIKSPPSVSKTSTLSSKTTTIDVSVNNNNNNNKNENENEKTSLKRDRDQMLEHEILKELEEKELEAPVFGNVNVVFDQSVLDNQKLAKKCERLIKILGGRVSEKWCAIKGLDKTTHLICDDGESDLYHHVSRLGGAIAKTQWVEDCFNNDLLLPIDEIYCYVSKNGSSTSQNHSSKSLDTNTTKNSNAMQIDKLGESTSTSKKEEKQCKSSPSPTKKQHLLNIFSDCSIYLHENVNDRDTLKRYIVAFGGDVVDQINEKTTHLIASLPPNFSTVKPKDLFKQFLQQNKTHNKKIGNSLWLWDSINMGEVLDIKSYKLF</sequence>
<feature type="region of interest" description="Disordered" evidence="17">
    <location>
        <begin position="848"/>
        <end position="870"/>
    </location>
</feature>
<feature type="compositionally biased region" description="Basic and acidic residues" evidence="17">
    <location>
        <begin position="860"/>
        <end position="870"/>
    </location>
</feature>
<comment type="catalytic activity">
    <reaction evidence="14 15">
        <text>ATP + (deoxyribonucleotide)n-3'-hydroxyl + 5'-phospho-(deoxyribonucleotide)m = (deoxyribonucleotide)n+m + AMP + diphosphate.</text>
        <dbReference type="EC" id="6.5.1.1"/>
    </reaction>
</comment>
<evidence type="ECO:0000256" key="2">
    <source>
        <dbReference type="ARBA" id="ARBA00004123"/>
    </source>
</evidence>
<evidence type="ECO:0000256" key="4">
    <source>
        <dbReference type="ARBA" id="ARBA00022598"/>
    </source>
</evidence>
<evidence type="ECO:0000256" key="8">
    <source>
        <dbReference type="ARBA" id="ARBA00022741"/>
    </source>
</evidence>
<evidence type="ECO:0000256" key="6">
    <source>
        <dbReference type="ARBA" id="ARBA00022705"/>
    </source>
</evidence>
<dbReference type="InterPro" id="IPR036599">
    <property type="entry name" value="DNA_ligase_N_sf"/>
</dbReference>
<dbReference type="InterPro" id="IPR016059">
    <property type="entry name" value="DNA_ligase_ATP-dep_CS"/>
</dbReference>
<dbReference type="InterPro" id="IPR012309">
    <property type="entry name" value="DNA_ligase_ATP-dep_C"/>
</dbReference>
<dbReference type="OrthoDB" id="206088at2759"/>
<keyword evidence="4 15" id="KW-0436">Ligase</keyword>
<dbReference type="SUPFAM" id="SSF52949">
    <property type="entry name" value="Macro domain-like"/>
    <property type="match status" value="1"/>
</dbReference>
<dbReference type="SMART" id="SM00292">
    <property type="entry name" value="BRCT"/>
    <property type="match status" value="2"/>
</dbReference>
<keyword evidence="12 15" id="KW-0234">DNA repair</keyword>
<dbReference type="InterPro" id="IPR012340">
    <property type="entry name" value="NA-bd_OB-fold"/>
</dbReference>
<keyword evidence="8 15" id="KW-0547">Nucleotide-binding</keyword>
<dbReference type="GO" id="GO:0006281">
    <property type="term" value="P:DNA repair"/>
    <property type="evidence" value="ECO:0007669"/>
    <property type="project" value="UniProtKB-KW"/>
</dbReference>
<comment type="subcellular location">
    <subcellularLocation>
        <location evidence="2">Nucleus</location>
    </subcellularLocation>
</comment>
<dbReference type="GO" id="GO:0006273">
    <property type="term" value="P:lagging strand elongation"/>
    <property type="evidence" value="ECO:0000318"/>
    <property type="project" value="GO_Central"/>
</dbReference>
<dbReference type="GO" id="GO:0046872">
    <property type="term" value="F:metal ion binding"/>
    <property type="evidence" value="ECO:0007669"/>
    <property type="project" value="UniProtKB-KW"/>
</dbReference>
<accession>F0ZSY6</accession>
<dbReference type="FunFam" id="3.30.470.30:FF:000003">
    <property type="entry name" value="DNA ligase"/>
    <property type="match status" value="1"/>
</dbReference>
<feature type="region of interest" description="Disordered" evidence="17">
    <location>
        <begin position="196"/>
        <end position="241"/>
    </location>
</feature>
<dbReference type="FunFam" id="3.40.50.10190:FF:000180">
    <property type="entry name" value="DNA ligase"/>
    <property type="match status" value="1"/>
</dbReference>
<dbReference type="Gene3D" id="3.30.1490.70">
    <property type="match status" value="1"/>
</dbReference>
<evidence type="ECO:0000259" key="19">
    <source>
        <dbReference type="PROSITE" id="PS50172"/>
    </source>
</evidence>
<evidence type="ECO:0000256" key="16">
    <source>
        <dbReference type="RuleBase" id="RU004196"/>
    </source>
</evidence>
<evidence type="ECO:0000313" key="20">
    <source>
        <dbReference type="EMBL" id="EGC32964.1"/>
    </source>
</evidence>
<evidence type="ECO:0000256" key="12">
    <source>
        <dbReference type="ARBA" id="ARBA00023204"/>
    </source>
</evidence>
<protein>
    <recommendedName>
        <fullName evidence="15">DNA ligase</fullName>
        <ecNumber evidence="15">6.5.1.1</ecNumber>
    </recommendedName>
</protein>
<dbReference type="AlphaFoldDB" id="F0ZSY6"/>
<keyword evidence="6" id="KW-0235">DNA replication</keyword>
<feature type="region of interest" description="Disordered" evidence="17">
    <location>
        <begin position="992"/>
        <end position="1042"/>
    </location>
</feature>
<evidence type="ECO:0000256" key="17">
    <source>
        <dbReference type="SAM" id="MobiDB-lite"/>
    </source>
</evidence>
<evidence type="ECO:0000256" key="7">
    <source>
        <dbReference type="ARBA" id="ARBA00022723"/>
    </source>
</evidence>
<dbReference type="InterPro" id="IPR012308">
    <property type="entry name" value="DNA_ligase_ATP-dep_N"/>
</dbReference>
<evidence type="ECO:0000256" key="13">
    <source>
        <dbReference type="ARBA" id="ARBA00023306"/>
    </source>
</evidence>
<dbReference type="InterPro" id="IPR036420">
    <property type="entry name" value="BRCT_dom_sf"/>
</dbReference>
<keyword evidence="21" id="KW-1185">Reference proteome</keyword>
<feature type="compositionally biased region" description="Low complexity" evidence="17">
    <location>
        <begin position="638"/>
        <end position="649"/>
    </location>
</feature>
<dbReference type="SUPFAM" id="SSF50249">
    <property type="entry name" value="Nucleic acid-binding proteins"/>
    <property type="match status" value="1"/>
</dbReference>
<feature type="compositionally biased region" description="Low complexity" evidence="17">
    <location>
        <begin position="848"/>
        <end position="859"/>
    </location>
</feature>
<dbReference type="eggNOG" id="KOG4437">
    <property type="taxonomic scope" value="Eukaryota"/>
</dbReference>
<dbReference type="GO" id="GO:0005634">
    <property type="term" value="C:nucleus"/>
    <property type="evidence" value="ECO:0000318"/>
    <property type="project" value="GO_Central"/>
</dbReference>
<gene>
    <name evidence="20" type="ORF">DICPUDRAFT_81260</name>
</gene>
<comment type="cofactor">
    <cofactor evidence="1">
        <name>Mg(2+)</name>
        <dbReference type="ChEBI" id="CHEBI:18420"/>
    </cofactor>
</comment>
<dbReference type="SUPFAM" id="SSF52113">
    <property type="entry name" value="BRCT domain"/>
    <property type="match status" value="2"/>
</dbReference>
<dbReference type="PROSITE" id="PS00697">
    <property type="entry name" value="DNA_LIGASE_A1"/>
    <property type="match status" value="1"/>
</dbReference>
<dbReference type="VEuPathDB" id="AmoebaDB:DICPUDRAFT_81260"/>
<dbReference type="GO" id="GO:0006310">
    <property type="term" value="P:DNA recombination"/>
    <property type="evidence" value="ECO:0007669"/>
    <property type="project" value="UniProtKB-KW"/>
</dbReference>
<feature type="region of interest" description="Disordered" evidence="17">
    <location>
        <begin position="638"/>
        <end position="668"/>
    </location>
</feature>
<dbReference type="InterPro" id="IPR050191">
    <property type="entry name" value="ATP-dep_DNA_ligase"/>
</dbReference>
<dbReference type="PANTHER" id="PTHR45674">
    <property type="entry name" value="DNA LIGASE 1/3 FAMILY MEMBER"/>
    <property type="match status" value="1"/>
</dbReference>
<dbReference type="InterPro" id="IPR000977">
    <property type="entry name" value="DNA_ligase_ATP-dep"/>
</dbReference>
<dbReference type="EC" id="6.5.1.1" evidence="15"/>
<feature type="domain" description="BRCT" evidence="19">
    <location>
        <begin position="890"/>
        <end position="986"/>
    </location>
</feature>
<evidence type="ECO:0000256" key="15">
    <source>
        <dbReference type="RuleBase" id="RU000617"/>
    </source>
</evidence>
<keyword evidence="9 15" id="KW-0227">DNA damage</keyword>
<dbReference type="FunCoup" id="F0ZSY6">
    <property type="interactions" value="233"/>
</dbReference>
<dbReference type="OMA" id="GCRHWIK"/>
<dbReference type="Gene3D" id="1.10.3260.10">
    <property type="entry name" value="DNA ligase, ATP-dependent, N-terminal domain"/>
    <property type="match status" value="1"/>
</dbReference>
<name>F0ZSY6_DICPU</name>
<dbReference type="SUPFAM" id="SSF117018">
    <property type="entry name" value="ATP-dependent DNA ligase DNA-binding domain"/>
    <property type="match status" value="1"/>
</dbReference>
<keyword evidence="7" id="KW-0479">Metal-binding</keyword>
<dbReference type="SUPFAM" id="SSF56091">
    <property type="entry name" value="DNA ligase/mRNA capping enzyme, catalytic domain"/>
    <property type="match status" value="1"/>
</dbReference>
<dbReference type="Pfam" id="PF04675">
    <property type="entry name" value="DNA_ligase_A_N"/>
    <property type="match status" value="1"/>
</dbReference>
<dbReference type="GeneID" id="10507925"/>
<reference evidence="21" key="1">
    <citation type="journal article" date="2011" name="Genome Biol.">
        <title>Comparative genomics of the social amoebae Dictyostelium discoideum and Dictyostelium purpureum.</title>
        <authorList>
            <consortium name="US DOE Joint Genome Institute (JGI-PGF)"/>
            <person name="Sucgang R."/>
            <person name="Kuo A."/>
            <person name="Tian X."/>
            <person name="Salerno W."/>
            <person name="Parikh A."/>
            <person name="Feasley C.L."/>
            <person name="Dalin E."/>
            <person name="Tu H."/>
            <person name="Huang E."/>
            <person name="Barry K."/>
            <person name="Lindquist E."/>
            <person name="Shapiro H."/>
            <person name="Bruce D."/>
            <person name="Schmutz J."/>
            <person name="Salamov A."/>
            <person name="Fey P."/>
            <person name="Gaudet P."/>
            <person name="Anjard C."/>
            <person name="Babu M.M."/>
            <person name="Basu S."/>
            <person name="Bushmanova Y."/>
            <person name="van der Wel H."/>
            <person name="Katoh-Kurasawa M."/>
            <person name="Dinh C."/>
            <person name="Coutinho P.M."/>
            <person name="Saito T."/>
            <person name="Elias M."/>
            <person name="Schaap P."/>
            <person name="Kay R.R."/>
            <person name="Henrissat B."/>
            <person name="Eichinger L."/>
            <person name="Rivero F."/>
            <person name="Putnam N.H."/>
            <person name="West C.M."/>
            <person name="Loomis W.F."/>
            <person name="Chisholm R.L."/>
            <person name="Shaulsky G."/>
            <person name="Strassmann J.E."/>
            <person name="Queller D.C."/>
            <person name="Kuspa A."/>
            <person name="Grigoriev I.V."/>
        </authorList>
    </citation>
    <scope>NUCLEOTIDE SEQUENCE [LARGE SCALE GENOMIC DNA]</scope>
    <source>
        <strain evidence="21">QSDP1</strain>
    </source>
</reference>
<evidence type="ECO:0000256" key="11">
    <source>
        <dbReference type="ARBA" id="ARBA00023172"/>
    </source>
</evidence>
<dbReference type="PANTHER" id="PTHR45674:SF9">
    <property type="entry name" value="DNA LIGASE 3"/>
    <property type="match status" value="1"/>
</dbReference>
<dbReference type="InterPro" id="IPR031916">
    <property type="entry name" value="LIG3_BRCT"/>
</dbReference>